<evidence type="ECO:0000256" key="5">
    <source>
        <dbReference type="ARBA" id="ARBA00023136"/>
    </source>
</evidence>
<dbReference type="PANTHER" id="PTHR42770:SF16">
    <property type="entry name" value="AMINO ACID PERMEASE"/>
    <property type="match status" value="1"/>
</dbReference>
<dbReference type="InterPro" id="IPR050367">
    <property type="entry name" value="APC_superfamily"/>
</dbReference>
<sequence>MSAVAPLTVCAGVFPTTYAVTGMTSIPAAMIMVAVILAVFSIGYVAMAKQIVNAGAFYSFVARGLGRPMGVGAAFVAVAAYNALQVALYGALGASVSQYLAQHFGWHVAWWVCAGLAWAATAVLGNLAVDLNGRLLAVLLVVELVTITAITVSGLTHPAQGQVSAGPLLPSGLTVAGSGALLVIAVLAFTGFEQAAVFSEEVRDPRRTINVATFVSVGLIGILYAGASWAMTVFYGVGTVADAASRLGPASFFRLGGPAVASVAEVLFLTSLFAAMLSFHNAVSRYMFALGRERVLPAVMGHVNPRTSAPQVASLAQSTLGLLVIAGYAAAHLDPMVNLFFWLGTAGGFGVLILLCGTSAAVIGFSLQRRNGRALRQPGDPGVWASLVAPAVALAALLALLWRASVDYAAILGVPPESDAAWAFPLAYLLVALAGVTWGLVIRQTRPLVYNSIGMGPMALALR</sequence>
<dbReference type="Pfam" id="PF13520">
    <property type="entry name" value="AA_permease_2"/>
    <property type="match status" value="1"/>
</dbReference>
<feature type="transmembrane region" description="Helical" evidence="6">
    <location>
        <begin position="422"/>
        <end position="442"/>
    </location>
</feature>
<feature type="transmembrane region" description="Helical" evidence="6">
    <location>
        <begin position="136"/>
        <end position="156"/>
    </location>
</feature>
<keyword evidence="5 6" id="KW-0472">Membrane</keyword>
<gene>
    <name evidence="7" type="ORF">Adu01nite_75360</name>
</gene>
<feature type="transmembrane region" description="Helical" evidence="6">
    <location>
        <begin position="255"/>
        <end position="277"/>
    </location>
</feature>
<evidence type="ECO:0000256" key="4">
    <source>
        <dbReference type="ARBA" id="ARBA00022989"/>
    </source>
</evidence>
<feature type="transmembrane region" description="Helical" evidence="6">
    <location>
        <begin position="383"/>
        <end position="402"/>
    </location>
</feature>
<feature type="transmembrane region" description="Helical" evidence="6">
    <location>
        <begin position="211"/>
        <end position="235"/>
    </location>
</feature>
<evidence type="ECO:0000256" key="1">
    <source>
        <dbReference type="ARBA" id="ARBA00004651"/>
    </source>
</evidence>
<feature type="transmembrane region" description="Helical" evidence="6">
    <location>
        <begin position="108"/>
        <end position="129"/>
    </location>
</feature>
<feature type="transmembrane region" description="Helical" evidence="6">
    <location>
        <begin position="339"/>
        <end position="363"/>
    </location>
</feature>
<dbReference type="Gene3D" id="1.20.1740.10">
    <property type="entry name" value="Amino acid/polyamine transporter I"/>
    <property type="match status" value="1"/>
</dbReference>
<keyword evidence="8" id="KW-1185">Reference proteome</keyword>
<feature type="transmembrane region" description="Helical" evidence="6">
    <location>
        <begin position="168"/>
        <end position="190"/>
    </location>
</feature>
<reference evidence="7 8" key="1">
    <citation type="submission" date="2021-01" db="EMBL/GenBank/DDBJ databases">
        <title>Whole genome shotgun sequence of Actinoplanes durhamensis NBRC 14914.</title>
        <authorList>
            <person name="Komaki H."/>
            <person name="Tamura T."/>
        </authorList>
    </citation>
    <scope>NUCLEOTIDE SEQUENCE [LARGE SCALE GENOMIC DNA]</scope>
    <source>
        <strain evidence="7 8">NBRC 14914</strain>
    </source>
</reference>
<keyword evidence="2" id="KW-1003">Cell membrane</keyword>
<protein>
    <submittedName>
        <fullName evidence="7">Amino acid permease</fullName>
    </submittedName>
</protein>
<keyword evidence="4 6" id="KW-1133">Transmembrane helix</keyword>
<dbReference type="PIRSF" id="PIRSF006060">
    <property type="entry name" value="AA_transporter"/>
    <property type="match status" value="1"/>
</dbReference>
<name>A0ABQ3Z8S8_9ACTN</name>
<feature type="transmembrane region" description="Helical" evidence="6">
    <location>
        <begin position="29"/>
        <end position="48"/>
    </location>
</feature>
<dbReference type="PANTHER" id="PTHR42770">
    <property type="entry name" value="AMINO ACID TRANSPORTER-RELATED"/>
    <property type="match status" value="1"/>
</dbReference>
<dbReference type="InterPro" id="IPR002293">
    <property type="entry name" value="AA/rel_permease1"/>
</dbReference>
<dbReference type="Proteomes" id="UP000637628">
    <property type="component" value="Unassembled WGS sequence"/>
</dbReference>
<organism evidence="7 8">
    <name type="scientific">Paractinoplanes durhamensis</name>
    <dbReference type="NCBI Taxonomy" id="113563"/>
    <lineage>
        <taxon>Bacteria</taxon>
        <taxon>Bacillati</taxon>
        <taxon>Actinomycetota</taxon>
        <taxon>Actinomycetes</taxon>
        <taxon>Micromonosporales</taxon>
        <taxon>Micromonosporaceae</taxon>
        <taxon>Paractinoplanes</taxon>
    </lineage>
</organism>
<feature type="transmembrane region" description="Helical" evidence="6">
    <location>
        <begin position="69"/>
        <end position="88"/>
    </location>
</feature>
<evidence type="ECO:0000256" key="2">
    <source>
        <dbReference type="ARBA" id="ARBA00022475"/>
    </source>
</evidence>
<keyword evidence="3 6" id="KW-0812">Transmembrane</keyword>
<evidence type="ECO:0000313" key="8">
    <source>
        <dbReference type="Proteomes" id="UP000637628"/>
    </source>
</evidence>
<proteinExistence type="predicted"/>
<comment type="caution">
    <text evidence="7">The sequence shown here is derived from an EMBL/GenBank/DDBJ whole genome shotgun (WGS) entry which is preliminary data.</text>
</comment>
<evidence type="ECO:0000313" key="7">
    <source>
        <dbReference type="EMBL" id="GIE06186.1"/>
    </source>
</evidence>
<accession>A0ABQ3Z8S8</accession>
<evidence type="ECO:0000256" key="3">
    <source>
        <dbReference type="ARBA" id="ARBA00022692"/>
    </source>
</evidence>
<evidence type="ECO:0000256" key="6">
    <source>
        <dbReference type="SAM" id="Phobius"/>
    </source>
</evidence>
<dbReference type="EMBL" id="BOML01000059">
    <property type="protein sequence ID" value="GIE06186.1"/>
    <property type="molecule type" value="Genomic_DNA"/>
</dbReference>
<feature type="transmembrane region" description="Helical" evidence="6">
    <location>
        <begin position="312"/>
        <end position="333"/>
    </location>
</feature>
<comment type="subcellular location">
    <subcellularLocation>
        <location evidence="1">Cell membrane</location>
        <topology evidence="1">Multi-pass membrane protein</topology>
    </subcellularLocation>
</comment>